<sequence>MEKETEIAALWNEYYEPVRRFVDRETRGNADAEDIVQDAFVKIYKHRNDLQDERKIKPWIYRIVRNTIADHYRKRKPLDAMPDDLSIAAEAPPEPDYAREVIACFETAIPRLPDIYREALELSELQGLPQKQLAERLGISYSAAKSRVQRGRELLKELLTGCCHIESDAYGHIIDFRIVLAEYRDPPKKRKKARSADKLPLSICSDS</sequence>
<dbReference type="SUPFAM" id="SSF88946">
    <property type="entry name" value="Sigma2 domain of RNA polymerase sigma factors"/>
    <property type="match status" value="1"/>
</dbReference>
<evidence type="ECO:0000256" key="1">
    <source>
        <dbReference type="ARBA" id="ARBA00010641"/>
    </source>
</evidence>
<dbReference type="PROSITE" id="PS01063">
    <property type="entry name" value="SIGMA70_ECF"/>
    <property type="match status" value="1"/>
</dbReference>
<dbReference type="InterPro" id="IPR013249">
    <property type="entry name" value="RNA_pol_sigma70_r4_t2"/>
</dbReference>
<dbReference type="GO" id="GO:0016987">
    <property type="term" value="F:sigma factor activity"/>
    <property type="evidence" value="ECO:0007669"/>
    <property type="project" value="UniProtKB-KW"/>
</dbReference>
<dbReference type="AlphaFoldDB" id="A0A7X0SUL0"/>
<dbReference type="RefSeq" id="WP_185132850.1">
    <property type="nucleotide sequence ID" value="NZ_JACJVO010000045.1"/>
</dbReference>
<dbReference type="NCBIfam" id="TIGR02959">
    <property type="entry name" value="SigZ"/>
    <property type="match status" value="1"/>
</dbReference>
<dbReference type="PANTHER" id="PTHR43133:SF62">
    <property type="entry name" value="RNA POLYMERASE SIGMA FACTOR SIGZ"/>
    <property type="match status" value="1"/>
</dbReference>
<dbReference type="Pfam" id="PF08281">
    <property type="entry name" value="Sigma70_r4_2"/>
    <property type="match status" value="1"/>
</dbReference>
<dbReference type="Gene3D" id="1.10.10.10">
    <property type="entry name" value="Winged helix-like DNA-binding domain superfamily/Winged helix DNA-binding domain"/>
    <property type="match status" value="1"/>
</dbReference>
<dbReference type="GO" id="GO:0003677">
    <property type="term" value="F:DNA binding"/>
    <property type="evidence" value="ECO:0007669"/>
    <property type="project" value="UniProtKB-KW"/>
</dbReference>
<keyword evidence="2 6" id="KW-0805">Transcription regulation</keyword>
<dbReference type="SUPFAM" id="SSF88659">
    <property type="entry name" value="Sigma3 and sigma4 domains of RNA polymerase sigma factors"/>
    <property type="match status" value="1"/>
</dbReference>
<evidence type="ECO:0000256" key="5">
    <source>
        <dbReference type="ARBA" id="ARBA00023163"/>
    </source>
</evidence>
<dbReference type="Proteomes" id="UP000564644">
    <property type="component" value="Unassembled WGS sequence"/>
</dbReference>
<comment type="similarity">
    <text evidence="1 6">Belongs to the sigma-70 factor family. ECF subfamily.</text>
</comment>
<keyword evidence="4 6" id="KW-0238">DNA-binding</keyword>
<evidence type="ECO:0000256" key="2">
    <source>
        <dbReference type="ARBA" id="ARBA00023015"/>
    </source>
</evidence>
<dbReference type="NCBIfam" id="TIGR02937">
    <property type="entry name" value="sigma70-ECF"/>
    <property type="match status" value="1"/>
</dbReference>
<evidence type="ECO:0000256" key="3">
    <source>
        <dbReference type="ARBA" id="ARBA00023082"/>
    </source>
</evidence>
<evidence type="ECO:0000256" key="6">
    <source>
        <dbReference type="RuleBase" id="RU000716"/>
    </source>
</evidence>
<dbReference type="GO" id="GO:0006352">
    <property type="term" value="P:DNA-templated transcription initiation"/>
    <property type="evidence" value="ECO:0007669"/>
    <property type="project" value="InterPro"/>
</dbReference>
<dbReference type="InterPro" id="IPR000838">
    <property type="entry name" value="RNA_pol_sigma70_ECF_CS"/>
</dbReference>
<organism evidence="9 10">
    <name type="scientific">Cohnella zeiphila</name>
    <dbReference type="NCBI Taxonomy" id="2761120"/>
    <lineage>
        <taxon>Bacteria</taxon>
        <taxon>Bacillati</taxon>
        <taxon>Bacillota</taxon>
        <taxon>Bacilli</taxon>
        <taxon>Bacillales</taxon>
        <taxon>Paenibacillaceae</taxon>
        <taxon>Cohnella</taxon>
    </lineage>
</organism>
<dbReference type="InterPro" id="IPR036388">
    <property type="entry name" value="WH-like_DNA-bd_sf"/>
</dbReference>
<accession>A0A7X0SUL0</accession>
<evidence type="ECO:0000259" key="7">
    <source>
        <dbReference type="Pfam" id="PF04542"/>
    </source>
</evidence>
<dbReference type="GO" id="GO:0006950">
    <property type="term" value="P:response to stress"/>
    <property type="evidence" value="ECO:0007669"/>
    <property type="project" value="UniProtKB-ARBA"/>
</dbReference>
<dbReference type="PANTHER" id="PTHR43133">
    <property type="entry name" value="RNA POLYMERASE ECF-TYPE SIGMA FACTO"/>
    <property type="match status" value="1"/>
</dbReference>
<dbReference type="InterPro" id="IPR014284">
    <property type="entry name" value="RNA_pol_sigma-70_dom"/>
</dbReference>
<evidence type="ECO:0000256" key="4">
    <source>
        <dbReference type="ARBA" id="ARBA00023125"/>
    </source>
</evidence>
<protein>
    <recommendedName>
        <fullName evidence="6">RNA polymerase sigma factor</fullName>
    </recommendedName>
</protein>
<keyword evidence="3 6" id="KW-0731">Sigma factor</keyword>
<reference evidence="9 10" key="1">
    <citation type="submission" date="2020-08" db="EMBL/GenBank/DDBJ databases">
        <title>Cohnella phylogeny.</title>
        <authorList>
            <person name="Dunlap C."/>
        </authorList>
    </citation>
    <scope>NUCLEOTIDE SEQUENCE [LARGE SCALE GENOMIC DNA]</scope>
    <source>
        <strain evidence="9 10">CBP 2801</strain>
    </source>
</reference>
<evidence type="ECO:0000313" key="10">
    <source>
        <dbReference type="Proteomes" id="UP000564644"/>
    </source>
</evidence>
<feature type="domain" description="RNA polymerase sigma-70 region 2" evidence="7">
    <location>
        <begin position="10"/>
        <end position="76"/>
    </location>
</feature>
<evidence type="ECO:0000259" key="8">
    <source>
        <dbReference type="Pfam" id="PF08281"/>
    </source>
</evidence>
<keyword evidence="10" id="KW-1185">Reference proteome</keyword>
<comment type="caution">
    <text evidence="9">The sequence shown here is derived from an EMBL/GenBank/DDBJ whole genome shotgun (WGS) entry which is preliminary data.</text>
</comment>
<dbReference type="EMBL" id="JACJVO010000045">
    <property type="protein sequence ID" value="MBB6735195.1"/>
    <property type="molecule type" value="Genomic_DNA"/>
</dbReference>
<dbReference type="InterPro" id="IPR014304">
    <property type="entry name" value="RNA_pol_sigma-Z"/>
</dbReference>
<evidence type="ECO:0000313" key="9">
    <source>
        <dbReference type="EMBL" id="MBB6735195.1"/>
    </source>
</evidence>
<dbReference type="InterPro" id="IPR007627">
    <property type="entry name" value="RNA_pol_sigma70_r2"/>
</dbReference>
<dbReference type="InterPro" id="IPR013324">
    <property type="entry name" value="RNA_pol_sigma_r3/r4-like"/>
</dbReference>
<dbReference type="InterPro" id="IPR039425">
    <property type="entry name" value="RNA_pol_sigma-70-like"/>
</dbReference>
<name>A0A7X0SUL0_9BACL</name>
<dbReference type="Pfam" id="PF04542">
    <property type="entry name" value="Sigma70_r2"/>
    <property type="match status" value="1"/>
</dbReference>
<proteinExistence type="inferred from homology"/>
<dbReference type="CDD" id="cd06171">
    <property type="entry name" value="Sigma70_r4"/>
    <property type="match status" value="1"/>
</dbReference>
<dbReference type="Gene3D" id="1.10.1740.10">
    <property type="match status" value="1"/>
</dbReference>
<feature type="domain" description="RNA polymerase sigma factor 70 region 4 type 2" evidence="8">
    <location>
        <begin position="104"/>
        <end position="155"/>
    </location>
</feature>
<keyword evidence="5 6" id="KW-0804">Transcription</keyword>
<gene>
    <name evidence="9" type="primary">sigZ</name>
    <name evidence="9" type="ORF">H7C18_30215</name>
</gene>
<dbReference type="InterPro" id="IPR013325">
    <property type="entry name" value="RNA_pol_sigma_r2"/>
</dbReference>